<dbReference type="EMBL" id="JABFOQ010000003">
    <property type="protein sequence ID" value="NOJ74723.1"/>
    <property type="molecule type" value="Genomic_DNA"/>
</dbReference>
<keyword evidence="1" id="KW-0812">Transmembrane</keyword>
<sequence length="186" mass="20885">MNSKRIIKFVTILIIFIIQFLFLFSIINERIEHDLVPYIIVAICLLLLIVYRKFPLHHHEYSFDRKTLVLWIPIAAIITYLMNNKLGLGAVFSAGIIGTLGSFLTKLNPRSDYLKQVAGPIYCGAFIGMTSLDVEYVYWMIITAGIFTALLFFATKSLFVGVGGKLGTLAFIGVLLSMLLFKLILG</sequence>
<evidence type="ECO:0000256" key="1">
    <source>
        <dbReference type="SAM" id="Phobius"/>
    </source>
</evidence>
<dbReference type="RefSeq" id="WP_171622045.1">
    <property type="nucleotide sequence ID" value="NZ_CP053698.1"/>
</dbReference>
<reference evidence="2 3" key="1">
    <citation type="submission" date="2020-05" db="EMBL/GenBank/DDBJ databases">
        <title>Tigecycline resistant gene in Empedobacter stercoris.</title>
        <authorList>
            <person name="Chen Y."/>
            <person name="Cheng Y."/>
            <person name="Zhou K."/>
        </authorList>
    </citation>
    <scope>NUCLEOTIDE SEQUENCE [LARGE SCALE GENOMIC DNA]</scope>
    <source>
        <strain evidence="2 3">ES202</strain>
    </source>
</reference>
<feature type="transmembrane region" description="Helical" evidence="1">
    <location>
        <begin position="166"/>
        <end position="185"/>
    </location>
</feature>
<feature type="transmembrane region" description="Helical" evidence="1">
    <location>
        <begin position="33"/>
        <end position="51"/>
    </location>
</feature>
<feature type="transmembrane region" description="Helical" evidence="1">
    <location>
        <begin position="63"/>
        <end position="82"/>
    </location>
</feature>
<keyword evidence="1" id="KW-1133">Transmembrane helix</keyword>
<organism evidence="2 3">
    <name type="scientific">Empedobacter stercoris</name>
    <dbReference type="NCBI Taxonomy" id="1628248"/>
    <lineage>
        <taxon>Bacteria</taxon>
        <taxon>Pseudomonadati</taxon>
        <taxon>Bacteroidota</taxon>
        <taxon>Flavobacteriia</taxon>
        <taxon>Flavobacteriales</taxon>
        <taxon>Weeksellaceae</taxon>
        <taxon>Empedobacter</taxon>
    </lineage>
</organism>
<protein>
    <submittedName>
        <fullName evidence="2">Uncharacterized protein</fullName>
    </submittedName>
</protein>
<feature type="transmembrane region" description="Helical" evidence="1">
    <location>
        <begin position="7"/>
        <end position="27"/>
    </location>
</feature>
<feature type="transmembrane region" description="Helical" evidence="1">
    <location>
        <begin position="88"/>
        <end position="105"/>
    </location>
</feature>
<proteinExistence type="predicted"/>
<gene>
    <name evidence="2" type="ORF">HMH06_02530</name>
</gene>
<evidence type="ECO:0000313" key="3">
    <source>
        <dbReference type="Proteomes" id="UP000580344"/>
    </source>
</evidence>
<name>A0ABX1WJ62_9FLAO</name>
<evidence type="ECO:0000313" key="2">
    <source>
        <dbReference type="EMBL" id="NOJ74723.1"/>
    </source>
</evidence>
<accession>A0ABX1WJ62</accession>
<keyword evidence="1" id="KW-0472">Membrane</keyword>
<keyword evidence="3" id="KW-1185">Reference proteome</keyword>
<dbReference type="Proteomes" id="UP000580344">
    <property type="component" value="Unassembled WGS sequence"/>
</dbReference>
<feature type="transmembrane region" description="Helical" evidence="1">
    <location>
        <begin position="136"/>
        <end position="154"/>
    </location>
</feature>
<comment type="caution">
    <text evidence="2">The sequence shown here is derived from an EMBL/GenBank/DDBJ whole genome shotgun (WGS) entry which is preliminary data.</text>
</comment>